<evidence type="ECO:0000259" key="3">
    <source>
        <dbReference type="Pfam" id="PF00685"/>
    </source>
</evidence>
<dbReference type="InterPro" id="IPR037359">
    <property type="entry name" value="NST/OST"/>
</dbReference>
<keyword evidence="2" id="KW-0325">Glycoprotein</keyword>
<name>A0A1I3JPK4_9FLAO</name>
<feature type="domain" description="Sulfotransferase" evidence="3">
    <location>
        <begin position="11"/>
        <end position="221"/>
    </location>
</feature>
<dbReference type="Gene3D" id="3.40.50.300">
    <property type="entry name" value="P-loop containing nucleotide triphosphate hydrolases"/>
    <property type="match status" value="1"/>
</dbReference>
<dbReference type="PANTHER" id="PTHR10605">
    <property type="entry name" value="HEPARAN SULFATE SULFOTRANSFERASE"/>
    <property type="match status" value="1"/>
</dbReference>
<accession>A0A1I3JPK4</accession>
<organism evidence="4 5">
    <name type="scientific">Olleya namhaensis</name>
    <dbReference type="NCBI Taxonomy" id="1144750"/>
    <lineage>
        <taxon>Bacteria</taxon>
        <taxon>Pseudomonadati</taxon>
        <taxon>Bacteroidota</taxon>
        <taxon>Flavobacteriia</taxon>
        <taxon>Flavobacteriales</taxon>
        <taxon>Flavobacteriaceae</taxon>
    </lineage>
</organism>
<evidence type="ECO:0000256" key="1">
    <source>
        <dbReference type="ARBA" id="ARBA00022679"/>
    </source>
</evidence>
<reference evidence="5" key="1">
    <citation type="submission" date="2016-10" db="EMBL/GenBank/DDBJ databases">
        <authorList>
            <person name="Varghese N."/>
            <person name="Submissions S."/>
        </authorList>
    </citation>
    <scope>NUCLEOTIDE SEQUENCE [LARGE SCALE GENOMIC DNA]</scope>
    <source>
        <strain evidence="5">DSM 28881</strain>
    </source>
</reference>
<keyword evidence="1 4" id="KW-0808">Transferase</keyword>
<dbReference type="EMBL" id="FORM01000001">
    <property type="protein sequence ID" value="SFI62199.1"/>
    <property type="molecule type" value="Genomic_DNA"/>
</dbReference>
<dbReference type="PANTHER" id="PTHR10605:SF56">
    <property type="entry name" value="BIFUNCTIONAL HEPARAN SULFATE N-DEACETYLASE_N-SULFOTRANSFERASE"/>
    <property type="match status" value="1"/>
</dbReference>
<dbReference type="AlphaFoldDB" id="A0A1I3JPK4"/>
<evidence type="ECO:0000313" key="5">
    <source>
        <dbReference type="Proteomes" id="UP000199559"/>
    </source>
</evidence>
<protein>
    <submittedName>
        <fullName evidence="4">Sulfotransferase family protein</fullName>
    </submittedName>
</protein>
<evidence type="ECO:0000256" key="2">
    <source>
        <dbReference type="ARBA" id="ARBA00023180"/>
    </source>
</evidence>
<gene>
    <name evidence="4" type="ORF">SAMN05443431_101497</name>
</gene>
<dbReference type="InterPro" id="IPR027417">
    <property type="entry name" value="P-loop_NTPase"/>
</dbReference>
<sequence length="313" mass="36128">METVKQINKKPNFLVVGVPKSGTSSLYGYLKEHPEIYLPEQKELHFYTYNKLKENTEGPGDKLALKTVIKSKEEYELLYKNRKSEIASGDISPSYLYFADSAIPLIKSYLGEDVKIIITLRDPIGRAFSNFLHQKRLLLETLPFTEALQSETKRKEQGFGDFYRYKEHSLYFENCMKYINAFGNDNVKIVLFEDIIKNAESEVKSICNFLNVDANFIPKNLNTVFNKGGVYKENKLTAFLLKPSGLKQMVLKLIGSKLANKYKAYKESVLQKNTEAKPEIEAQTLVDLKAYFKQDIEQIKSLNVDITKWKYFN</sequence>
<dbReference type="SUPFAM" id="SSF52540">
    <property type="entry name" value="P-loop containing nucleoside triphosphate hydrolases"/>
    <property type="match status" value="1"/>
</dbReference>
<dbReference type="Proteomes" id="UP000199559">
    <property type="component" value="Unassembled WGS sequence"/>
</dbReference>
<dbReference type="STRING" id="1144750.SAMN05443431_101497"/>
<dbReference type="InterPro" id="IPR000863">
    <property type="entry name" value="Sulfotransferase_dom"/>
</dbReference>
<evidence type="ECO:0000313" key="4">
    <source>
        <dbReference type="EMBL" id="SFI62199.1"/>
    </source>
</evidence>
<keyword evidence="5" id="KW-1185">Reference proteome</keyword>
<dbReference type="Pfam" id="PF00685">
    <property type="entry name" value="Sulfotransfer_1"/>
    <property type="match status" value="1"/>
</dbReference>
<dbReference type="RefSeq" id="WP_090837177.1">
    <property type="nucleotide sequence ID" value="NZ_FORM01000001.1"/>
</dbReference>
<dbReference type="GO" id="GO:0008146">
    <property type="term" value="F:sulfotransferase activity"/>
    <property type="evidence" value="ECO:0007669"/>
    <property type="project" value="InterPro"/>
</dbReference>
<proteinExistence type="predicted"/>